<feature type="region of interest" description="Disordered" evidence="4">
    <location>
        <begin position="204"/>
        <end position="262"/>
    </location>
</feature>
<proteinExistence type="predicted"/>
<feature type="compositionally biased region" description="Polar residues" evidence="4">
    <location>
        <begin position="204"/>
        <end position="213"/>
    </location>
</feature>
<evidence type="ECO:0000256" key="2">
    <source>
        <dbReference type="ARBA" id="ARBA00022840"/>
    </source>
</evidence>
<feature type="region of interest" description="Disordered" evidence="4">
    <location>
        <begin position="83"/>
        <end position="117"/>
    </location>
</feature>
<feature type="compositionally biased region" description="Polar residues" evidence="4">
    <location>
        <begin position="244"/>
        <end position="262"/>
    </location>
</feature>
<evidence type="ECO:0000256" key="3">
    <source>
        <dbReference type="PROSITE-ProRule" id="PRU10141"/>
    </source>
</evidence>
<dbReference type="PANTHER" id="PTHR24346">
    <property type="entry name" value="MAP/MICROTUBULE AFFINITY-REGULATING KINASE"/>
    <property type="match status" value="1"/>
</dbReference>
<evidence type="ECO:0000313" key="6">
    <source>
        <dbReference type="EMBL" id="KAK3166708.1"/>
    </source>
</evidence>
<dbReference type="InterPro" id="IPR008271">
    <property type="entry name" value="Ser/Thr_kinase_AS"/>
</dbReference>
<feature type="binding site" evidence="3">
    <location>
        <position position="395"/>
    </location>
    <ligand>
        <name>ATP</name>
        <dbReference type="ChEBI" id="CHEBI:30616"/>
    </ligand>
</feature>
<name>A0AAE0DH64_9LECA</name>
<comment type="caution">
    <text evidence="6">The sequence shown here is derived from an EMBL/GenBank/DDBJ whole genome shotgun (WGS) entry which is preliminary data.</text>
</comment>
<dbReference type="Gene3D" id="3.30.200.20">
    <property type="entry name" value="Phosphorylase Kinase, domain 1"/>
    <property type="match status" value="1"/>
</dbReference>
<reference evidence="6" key="1">
    <citation type="submission" date="2022-11" db="EMBL/GenBank/DDBJ databases">
        <title>Chromosomal genome sequence assembly and mating type (MAT) locus characterization of the leprose asexual lichenized fungus Lepraria neglecta (Nyl.) Erichsen.</title>
        <authorList>
            <person name="Allen J.L."/>
            <person name="Pfeffer B."/>
        </authorList>
    </citation>
    <scope>NUCLEOTIDE SEQUENCE</scope>
    <source>
        <strain evidence="6">Allen 5258</strain>
    </source>
</reference>
<gene>
    <name evidence="6" type="ORF">OEA41_009833</name>
</gene>
<evidence type="ECO:0000313" key="7">
    <source>
        <dbReference type="Proteomes" id="UP001276659"/>
    </source>
</evidence>
<feature type="domain" description="Protein kinase" evidence="5">
    <location>
        <begin position="364"/>
        <end position="666"/>
    </location>
</feature>
<dbReference type="Pfam" id="PF00069">
    <property type="entry name" value="Pkinase"/>
    <property type="match status" value="1"/>
</dbReference>
<feature type="compositionally biased region" description="Low complexity" evidence="4">
    <location>
        <begin position="323"/>
        <end position="336"/>
    </location>
</feature>
<dbReference type="PANTHER" id="PTHR24346:SF76">
    <property type="entry name" value="NON-SPECIFIC SERINE_THREONINE PROTEIN KINASE"/>
    <property type="match status" value="1"/>
</dbReference>
<feature type="compositionally biased region" description="Polar residues" evidence="4">
    <location>
        <begin position="35"/>
        <end position="50"/>
    </location>
</feature>
<dbReference type="InterPro" id="IPR011009">
    <property type="entry name" value="Kinase-like_dom_sf"/>
</dbReference>
<dbReference type="PROSITE" id="PS00108">
    <property type="entry name" value="PROTEIN_KINASE_ST"/>
    <property type="match status" value="1"/>
</dbReference>
<dbReference type="InterPro" id="IPR000719">
    <property type="entry name" value="Prot_kinase_dom"/>
</dbReference>
<feature type="compositionally biased region" description="Basic and acidic residues" evidence="4">
    <location>
        <begin position="534"/>
        <end position="549"/>
    </location>
</feature>
<feature type="region of interest" description="Disordered" evidence="4">
    <location>
        <begin position="316"/>
        <end position="338"/>
    </location>
</feature>
<keyword evidence="2 3" id="KW-0067">ATP-binding</keyword>
<protein>
    <recommendedName>
        <fullName evidence="5">Protein kinase domain-containing protein</fullName>
    </recommendedName>
</protein>
<feature type="region of interest" description="Disordered" evidence="4">
    <location>
        <begin position="18"/>
        <end position="55"/>
    </location>
</feature>
<dbReference type="GO" id="GO:0004674">
    <property type="term" value="F:protein serine/threonine kinase activity"/>
    <property type="evidence" value="ECO:0007669"/>
    <property type="project" value="TreeGrafter"/>
</dbReference>
<dbReference type="Proteomes" id="UP001276659">
    <property type="component" value="Unassembled WGS sequence"/>
</dbReference>
<dbReference type="AlphaFoldDB" id="A0AAE0DH64"/>
<accession>A0AAE0DH64</accession>
<dbReference type="InterPro" id="IPR017441">
    <property type="entry name" value="Protein_kinase_ATP_BS"/>
</dbReference>
<keyword evidence="1 3" id="KW-0547">Nucleotide-binding</keyword>
<dbReference type="EMBL" id="JASNWA010000011">
    <property type="protein sequence ID" value="KAK3166708.1"/>
    <property type="molecule type" value="Genomic_DNA"/>
</dbReference>
<organism evidence="6 7">
    <name type="scientific">Lepraria neglecta</name>
    <dbReference type="NCBI Taxonomy" id="209136"/>
    <lineage>
        <taxon>Eukaryota</taxon>
        <taxon>Fungi</taxon>
        <taxon>Dikarya</taxon>
        <taxon>Ascomycota</taxon>
        <taxon>Pezizomycotina</taxon>
        <taxon>Lecanoromycetes</taxon>
        <taxon>OSLEUM clade</taxon>
        <taxon>Lecanoromycetidae</taxon>
        <taxon>Lecanorales</taxon>
        <taxon>Lecanorineae</taxon>
        <taxon>Stereocaulaceae</taxon>
        <taxon>Lepraria</taxon>
    </lineage>
</organism>
<evidence type="ECO:0000256" key="4">
    <source>
        <dbReference type="SAM" id="MobiDB-lite"/>
    </source>
</evidence>
<evidence type="ECO:0000256" key="1">
    <source>
        <dbReference type="ARBA" id="ARBA00022741"/>
    </source>
</evidence>
<dbReference type="Gene3D" id="1.10.510.10">
    <property type="entry name" value="Transferase(Phosphotransferase) domain 1"/>
    <property type="match status" value="1"/>
</dbReference>
<dbReference type="GO" id="GO:0035556">
    <property type="term" value="P:intracellular signal transduction"/>
    <property type="evidence" value="ECO:0007669"/>
    <property type="project" value="TreeGrafter"/>
</dbReference>
<dbReference type="PROSITE" id="PS50011">
    <property type="entry name" value="PROTEIN_KINASE_DOM"/>
    <property type="match status" value="1"/>
</dbReference>
<dbReference type="GO" id="GO:0005737">
    <property type="term" value="C:cytoplasm"/>
    <property type="evidence" value="ECO:0007669"/>
    <property type="project" value="TreeGrafter"/>
</dbReference>
<dbReference type="GO" id="GO:0005524">
    <property type="term" value="F:ATP binding"/>
    <property type="evidence" value="ECO:0007669"/>
    <property type="project" value="UniProtKB-UniRule"/>
</dbReference>
<dbReference type="GO" id="GO:0000226">
    <property type="term" value="P:microtubule cytoskeleton organization"/>
    <property type="evidence" value="ECO:0007669"/>
    <property type="project" value="TreeGrafter"/>
</dbReference>
<evidence type="ECO:0000259" key="5">
    <source>
        <dbReference type="PROSITE" id="PS50011"/>
    </source>
</evidence>
<dbReference type="PROSITE" id="PS00107">
    <property type="entry name" value="PROTEIN_KINASE_ATP"/>
    <property type="match status" value="1"/>
</dbReference>
<dbReference type="SMART" id="SM00220">
    <property type="entry name" value="S_TKc"/>
    <property type="match status" value="1"/>
</dbReference>
<sequence length="682" mass="75757">MAYELQAGVERLTPFCDDLSPTFAPPTETPPGVDNVTNGSRTRPQETGSEVTGPFDCLRVSQLSSRASDTDLQWLDPAQDVGHARTQPIDVPPASVVGGSQRSEDKSGEPDSSYQEASPLEQFMRNRRTSISFHPQVTLDSGHRRPLEEPLPKLAIDTRARSRSILQDLARHPRGSPLLRSHSEAHLVNYDKVTGELLDSAARHNQQNTTPRSPENHPHYPLLPSTVYSVGGAKEEAEAERGASLTSESTASPVVSEAQTPTDNMEILMSPLSTRSPFPSFPYPISLEDSSAWPKPRRQISAARAKSYTFERKSSMRQVMGQSLRSSRRSTNSSMSPATSFLSRFAREEAVVEPDSEGQEVGEYVIGKQVGFGGFSTIKEAYTIEGDERICRAVKIVRRQVPGKDESENESFQAEFEHEIGLWRCLGHRNILPLIEVYVTDYATFCFTKLNTGGTLFDVVRANRHGIGRDLARRYAYQLASAIRYLHEDVRVVHRDIKLENCLIDISDPDSAKDGGNLLLCDFGLAEFITSDTRRNSPDPYERASDRPPPRSIGPSETSTSIAGSLQYASPELIMSPAGFLSPVVDVWAFGVVMYALLVGDLPFQHTFQPRVQMMILAGEWNMAALERAAGVVGYEEEVLEFAAGCLEMESDRRWTIAQVLKSRWLEGCQEMLEELNESWKL</sequence>
<feature type="region of interest" description="Disordered" evidence="4">
    <location>
        <begin position="534"/>
        <end position="560"/>
    </location>
</feature>
<dbReference type="SUPFAM" id="SSF56112">
    <property type="entry name" value="Protein kinase-like (PK-like)"/>
    <property type="match status" value="1"/>
</dbReference>
<keyword evidence="7" id="KW-1185">Reference proteome</keyword>